<dbReference type="GO" id="GO:1990281">
    <property type="term" value="C:efflux pump complex"/>
    <property type="evidence" value="ECO:0007669"/>
    <property type="project" value="TreeGrafter"/>
</dbReference>
<evidence type="ECO:0000259" key="8">
    <source>
        <dbReference type="Pfam" id="PF25967"/>
    </source>
</evidence>
<feature type="domain" description="Multidrug resistance protein MdtA-like barrel-sandwich hybrid" evidence="6">
    <location>
        <begin position="83"/>
        <end position="215"/>
    </location>
</feature>
<evidence type="ECO:0000256" key="2">
    <source>
        <dbReference type="ARBA" id="ARBA00009477"/>
    </source>
</evidence>
<feature type="domain" description="CusB-like beta-barrel" evidence="7">
    <location>
        <begin position="243"/>
        <end position="312"/>
    </location>
</feature>
<dbReference type="OrthoDB" id="9784484at2"/>
<organism evidence="9 10">
    <name type="scientific">Paraburkholderia phenazinium</name>
    <dbReference type="NCBI Taxonomy" id="60549"/>
    <lineage>
        <taxon>Bacteria</taxon>
        <taxon>Pseudomonadati</taxon>
        <taxon>Pseudomonadota</taxon>
        <taxon>Betaproteobacteria</taxon>
        <taxon>Burkholderiales</taxon>
        <taxon>Burkholderiaceae</taxon>
        <taxon>Paraburkholderia</taxon>
    </lineage>
</organism>
<evidence type="ECO:0000259" key="6">
    <source>
        <dbReference type="Pfam" id="PF25917"/>
    </source>
</evidence>
<gene>
    <name evidence="9" type="ORF">SAMN05444165_2077</name>
</gene>
<feature type="compositionally biased region" description="Low complexity" evidence="4">
    <location>
        <begin position="392"/>
        <end position="411"/>
    </location>
</feature>
<evidence type="ECO:0000313" key="10">
    <source>
        <dbReference type="Proteomes" id="UP000185151"/>
    </source>
</evidence>
<dbReference type="InterPro" id="IPR058792">
    <property type="entry name" value="Beta-barrel_RND_2"/>
</dbReference>
<dbReference type="Pfam" id="PF25967">
    <property type="entry name" value="RND-MFP_C"/>
    <property type="match status" value="1"/>
</dbReference>
<proteinExistence type="inferred from homology"/>
<dbReference type="Gene3D" id="2.40.50.100">
    <property type="match status" value="1"/>
</dbReference>
<dbReference type="InterPro" id="IPR058627">
    <property type="entry name" value="MdtA-like_C"/>
</dbReference>
<dbReference type="Proteomes" id="UP000185151">
    <property type="component" value="Unassembled WGS sequence"/>
</dbReference>
<evidence type="ECO:0000256" key="3">
    <source>
        <dbReference type="ARBA" id="ARBA00022448"/>
    </source>
</evidence>
<protein>
    <submittedName>
        <fullName evidence="9">RND family efflux transporter, MFP subunit</fullName>
    </submittedName>
</protein>
<dbReference type="NCBIfam" id="TIGR01730">
    <property type="entry name" value="RND_mfp"/>
    <property type="match status" value="1"/>
</dbReference>
<name>A0A1N6IE59_9BURK</name>
<evidence type="ECO:0000256" key="5">
    <source>
        <dbReference type="SAM" id="Phobius"/>
    </source>
</evidence>
<evidence type="ECO:0000256" key="4">
    <source>
        <dbReference type="SAM" id="MobiDB-lite"/>
    </source>
</evidence>
<dbReference type="EMBL" id="FSRU01000001">
    <property type="protein sequence ID" value="SIO30292.1"/>
    <property type="molecule type" value="Genomic_DNA"/>
</dbReference>
<feature type="region of interest" description="Disordered" evidence="4">
    <location>
        <begin position="392"/>
        <end position="429"/>
    </location>
</feature>
<dbReference type="PANTHER" id="PTHR30469">
    <property type="entry name" value="MULTIDRUG RESISTANCE PROTEIN MDTA"/>
    <property type="match status" value="1"/>
</dbReference>
<keyword evidence="5" id="KW-0472">Membrane</keyword>
<evidence type="ECO:0000256" key="1">
    <source>
        <dbReference type="ARBA" id="ARBA00004196"/>
    </source>
</evidence>
<keyword evidence="5" id="KW-0812">Transmembrane</keyword>
<dbReference type="Pfam" id="PF25954">
    <property type="entry name" value="Beta-barrel_RND_2"/>
    <property type="match status" value="1"/>
</dbReference>
<feature type="domain" description="Multidrug resistance protein MdtA-like C-terminal permuted SH3" evidence="8">
    <location>
        <begin position="320"/>
        <end position="375"/>
    </location>
</feature>
<dbReference type="AlphaFoldDB" id="A0A1N6IE59"/>
<dbReference type="Gene3D" id="2.40.420.20">
    <property type="match status" value="1"/>
</dbReference>
<sequence length="429" mass="45538">MNAINREVAQTRRIRPKVFAAIAAVVLGGLVVHGIVERHDNVADLKTLSDDESIPQVQVMMAMPGPATRAITLPGNIKAWYTAPIYAQVSGYVHKWYVDYGVFVKAGTLLATIDAPTVDEQYQTAAANLDVAKTNSTLADVTAQRWKSLAGTEAVSQEEVDVKVAAAAAQKAEVVAANHEVARYGALEQFKNIVAPFDGVVTSRNTDVGNYVNAAGGDVGSHGTGSADEMFSVADIHEMRLFVDVPQDFADVLKPGLQATFTLAQYPGRAFKATLLTTANAFNPQTRTVVAELVAQNPDHLLWPGSYATVKFVVPTDRSVLVVPEQALLFRDQGMQLALVDADNRVHLQDVKLGLNLGQNVQVLAGLSPTDRFLVNPSAGTLEGEKVQIVNGVPGTAPETAAPTAASEPVSRPGGDQQANVAAAQSEPK</sequence>
<keyword evidence="3" id="KW-0813">Transport</keyword>
<dbReference type="InterPro" id="IPR058625">
    <property type="entry name" value="MdtA-like_BSH"/>
</dbReference>
<dbReference type="InterPro" id="IPR006143">
    <property type="entry name" value="RND_pump_MFP"/>
</dbReference>
<comment type="similarity">
    <text evidence="2">Belongs to the membrane fusion protein (MFP) (TC 8.A.1) family.</text>
</comment>
<evidence type="ECO:0000259" key="7">
    <source>
        <dbReference type="Pfam" id="PF25954"/>
    </source>
</evidence>
<keyword evidence="10" id="KW-1185">Reference proteome</keyword>
<dbReference type="RefSeq" id="WP_074295568.1">
    <property type="nucleotide sequence ID" value="NZ_FSRU01000001.1"/>
</dbReference>
<reference evidence="9 10" key="1">
    <citation type="submission" date="2016-11" db="EMBL/GenBank/DDBJ databases">
        <authorList>
            <person name="Jaros S."/>
            <person name="Januszkiewicz K."/>
            <person name="Wedrychowicz H."/>
        </authorList>
    </citation>
    <scope>NUCLEOTIDE SEQUENCE [LARGE SCALE GENOMIC DNA]</scope>
    <source>
        <strain evidence="9 10">GAS95</strain>
    </source>
</reference>
<keyword evidence="5" id="KW-1133">Transmembrane helix</keyword>
<dbReference type="GO" id="GO:0015562">
    <property type="term" value="F:efflux transmembrane transporter activity"/>
    <property type="evidence" value="ECO:0007669"/>
    <property type="project" value="TreeGrafter"/>
</dbReference>
<dbReference type="SUPFAM" id="SSF111369">
    <property type="entry name" value="HlyD-like secretion proteins"/>
    <property type="match status" value="1"/>
</dbReference>
<comment type="subcellular location">
    <subcellularLocation>
        <location evidence="1">Cell envelope</location>
    </subcellularLocation>
</comment>
<dbReference type="Gene3D" id="2.40.30.170">
    <property type="match status" value="1"/>
</dbReference>
<dbReference type="PANTHER" id="PTHR30469:SF37">
    <property type="entry name" value="RAGD PROTEIN"/>
    <property type="match status" value="1"/>
</dbReference>
<evidence type="ECO:0000313" key="9">
    <source>
        <dbReference type="EMBL" id="SIO30292.1"/>
    </source>
</evidence>
<dbReference type="Gene3D" id="1.10.287.470">
    <property type="entry name" value="Helix hairpin bin"/>
    <property type="match status" value="1"/>
</dbReference>
<feature type="transmembrane region" description="Helical" evidence="5">
    <location>
        <begin position="18"/>
        <end position="36"/>
    </location>
</feature>
<accession>A0A1N6IE59</accession>
<dbReference type="Pfam" id="PF25917">
    <property type="entry name" value="BSH_RND"/>
    <property type="match status" value="1"/>
</dbReference>